<keyword evidence="2" id="KW-1185">Reference proteome</keyword>
<accession>A0A427Y042</accession>
<sequence>MPPATHHSFARLTITPRAECTNHKSYESSVEDDGALDFFEFAEVYSSSSDSTSSWGDDAQDEDPTDMPLAVEIVDGKFGDRTAGCYRIVSSDDVVFYIPGKLLRQGPRFHFMATAIPMPTTVGLTLTKAYENATTLRLVFSVLDDLRLDGVAVELWPTIQEMGDSLKFAQAYEFNAAYKVLLSFLKDKVRFTNWGRQALDVLHLAAELDDDLLATFAVRAMERQSDQHLINTYWSEEDIKSGRSLPSMLWHPGTWTAEDFVRLPPSYQWALLRSTLPRSMQRDQCGAKAFGTFYCSDQFARFLAQYRATETAGDGGVARP</sequence>
<reference evidence="1 2" key="1">
    <citation type="submission" date="2018-11" db="EMBL/GenBank/DDBJ databases">
        <title>Genome sequence of Apiotrichum porosum DSM 27194.</title>
        <authorList>
            <person name="Aliyu H."/>
            <person name="Gorte O."/>
            <person name="Ochsenreither K."/>
        </authorList>
    </citation>
    <scope>NUCLEOTIDE SEQUENCE [LARGE SCALE GENOMIC DNA]</scope>
    <source>
        <strain evidence="1 2">DSM 27194</strain>
    </source>
</reference>
<gene>
    <name evidence="1" type="ORF">EHS24_005982</name>
</gene>
<proteinExistence type="predicted"/>
<dbReference type="EMBL" id="RSCE01000003">
    <property type="protein sequence ID" value="RSH84461.1"/>
    <property type="molecule type" value="Genomic_DNA"/>
</dbReference>
<organism evidence="1 2">
    <name type="scientific">Apiotrichum porosum</name>
    <dbReference type="NCBI Taxonomy" id="105984"/>
    <lineage>
        <taxon>Eukaryota</taxon>
        <taxon>Fungi</taxon>
        <taxon>Dikarya</taxon>
        <taxon>Basidiomycota</taxon>
        <taxon>Agaricomycotina</taxon>
        <taxon>Tremellomycetes</taxon>
        <taxon>Trichosporonales</taxon>
        <taxon>Trichosporonaceae</taxon>
        <taxon>Apiotrichum</taxon>
    </lineage>
</organism>
<evidence type="ECO:0000313" key="1">
    <source>
        <dbReference type="EMBL" id="RSH84461.1"/>
    </source>
</evidence>
<name>A0A427Y042_9TREE</name>
<dbReference type="AlphaFoldDB" id="A0A427Y042"/>
<dbReference type="RefSeq" id="XP_028477909.1">
    <property type="nucleotide sequence ID" value="XM_028621457.1"/>
</dbReference>
<comment type="caution">
    <text evidence="1">The sequence shown here is derived from an EMBL/GenBank/DDBJ whole genome shotgun (WGS) entry which is preliminary data.</text>
</comment>
<dbReference type="GeneID" id="39590525"/>
<evidence type="ECO:0000313" key="2">
    <source>
        <dbReference type="Proteomes" id="UP000279236"/>
    </source>
</evidence>
<dbReference type="Proteomes" id="UP000279236">
    <property type="component" value="Unassembled WGS sequence"/>
</dbReference>
<protein>
    <submittedName>
        <fullName evidence="1">Uncharacterized protein</fullName>
    </submittedName>
</protein>